<accession>A0A4V1BDZ3</accession>
<keyword evidence="2" id="KW-1185">Reference proteome</keyword>
<dbReference type="EMBL" id="CP038267">
    <property type="protein sequence ID" value="QBR92822.1"/>
    <property type="molecule type" value="Genomic_DNA"/>
</dbReference>
<name>A0A4V1BDZ3_9ACTN</name>
<dbReference type="KEGG" id="noy:EXE57_11460"/>
<protein>
    <submittedName>
        <fullName evidence="1">Aminoglycoside phosphotransferase</fullName>
    </submittedName>
</protein>
<sequence length="374" mass="40696">MAGGRTRDQLGSGPELTAEELLGDLEHPGGPVTLESFDYAFGSPATAGLYRLRGEGWSWFCKVLQHVRHWPGLAMMPPEDAALLAEQLPWRSELELWDEPLVSRMPAGMRPPVLHGIVDLGDDRAAVWMEDVDLAPPSTDLAQFTRAAFLLGRWNARCADPDLVAANGYAPGFALRMYAGQAVEYRGLLPLADDALWSHPWLAGHAEVRADLRRLAPDIPEMLDRLDTYVQTLPHGDASPQNLLVPREDPETFVVIDLSFRTPHALGFDLGQLLVGLVHAGEVPTAMLGQIATLIVPAYLDGLAAEGITGSDDAVRDAFATSALLRSGFDSFVYGLIGSEDPGDRHTFDERVALCAFLARQYDDTVAATVRQHG</sequence>
<evidence type="ECO:0000313" key="1">
    <source>
        <dbReference type="EMBL" id="QBR92822.1"/>
    </source>
</evidence>
<dbReference type="Gene3D" id="3.90.1200.10">
    <property type="match status" value="1"/>
</dbReference>
<reference evidence="1 2" key="1">
    <citation type="submission" date="2019-03" db="EMBL/GenBank/DDBJ databases">
        <title>Three New Species of Nocardioides, Nocardioides euryhalodurans sp. nov., Nocardioides seonyuensis sp. nov. and Nocardioides eburneoflavus sp. nov., Iolated from Soil.</title>
        <authorList>
            <person name="Roh S.G."/>
            <person name="Lee C."/>
            <person name="Kim M.-K."/>
            <person name="Kim S.B."/>
        </authorList>
    </citation>
    <scope>NUCLEOTIDE SEQUENCE [LARGE SCALE GENOMIC DNA]</scope>
    <source>
        <strain evidence="1 2">MMS17-SY117</strain>
    </source>
</reference>
<dbReference type="OrthoDB" id="4577657at2"/>
<organism evidence="1 2">
    <name type="scientific">Nocardioides euryhalodurans</name>
    <dbReference type="NCBI Taxonomy" id="2518370"/>
    <lineage>
        <taxon>Bacteria</taxon>
        <taxon>Bacillati</taxon>
        <taxon>Actinomycetota</taxon>
        <taxon>Actinomycetes</taxon>
        <taxon>Propionibacteriales</taxon>
        <taxon>Nocardioidaceae</taxon>
        <taxon>Nocardioides</taxon>
    </lineage>
</organism>
<proteinExistence type="predicted"/>
<dbReference type="RefSeq" id="WP_135077620.1">
    <property type="nucleotide sequence ID" value="NZ_CP038267.1"/>
</dbReference>
<dbReference type="InterPro" id="IPR011009">
    <property type="entry name" value="Kinase-like_dom_sf"/>
</dbReference>
<keyword evidence="1" id="KW-0808">Transferase</keyword>
<dbReference type="SUPFAM" id="SSF56112">
    <property type="entry name" value="Protein kinase-like (PK-like)"/>
    <property type="match status" value="1"/>
</dbReference>
<dbReference type="Proteomes" id="UP000294894">
    <property type="component" value="Chromosome"/>
</dbReference>
<evidence type="ECO:0000313" key="2">
    <source>
        <dbReference type="Proteomes" id="UP000294894"/>
    </source>
</evidence>
<dbReference type="GO" id="GO:0016740">
    <property type="term" value="F:transferase activity"/>
    <property type="evidence" value="ECO:0007669"/>
    <property type="project" value="UniProtKB-KW"/>
</dbReference>
<dbReference type="AlphaFoldDB" id="A0A4V1BDZ3"/>
<gene>
    <name evidence="1" type="ORF">EXE57_11460</name>
</gene>